<keyword evidence="2" id="KW-1185">Reference proteome</keyword>
<sequence>MSEAKQFRKKPVTIEAMQFQDLRPGETIRDFERRAIDIAHWCGGRFDCEAKASDPTDVAYWIDIPTLEGVMKARLGWWIIRGVQGEFYPCEPQIFEATYDQV</sequence>
<name>A0ABQ2DID8_9MICC</name>
<comment type="caution">
    <text evidence="1">The sequence shown here is derived from an EMBL/GenBank/DDBJ whole genome shotgun (WGS) entry which is preliminary data.</text>
</comment>
<dbReference type="EMBL" id="BMKX01000002">
    <property type="protein sequence ID" value="GGJ55848.1"/>
    <property type="molecule type" value="Genomic_DNA"/>
</dbReference>
<reference evidence="2" key="1">
    <citation type="journal article" date="2019" name="Int. J. Syst. Evol. Microbiol.">
        <title>The Global Catalogue of Microorganisms (GCM) 10K type strain sequencing project: providing services to taxonomists for standard genome sequencing and annotation.</title>
        <authorList>
            <consortium name="The Broad Institute Genomics Platform"/>
            <consortium name="The Broad Institute Genome Sequencing Center for Infectious Disease"/>
            <person name="Wu L."/>
            <person name="Ma J."/>
        </authorList>
    </citation>
    <scope>NUCLEOTIDE SEQUENCE [LARGE SCALE GENOMIC DNA]</scope>
    <source>
        <strain evidence="2">CGMCC 1.3685</strain>
    </source>
</reference>
<protein>
    <submittedName>
        <fullName evidence="1">Uncharacterized protein</fullName>
    </submittedName>
</protein>
<dbReference type="GeneID" id="303303717"/>
<evidence type="ECO:0000313" key="2">
    <source>
        <dbReference type="Proteomes" id="UP000606115"/>
    </source>
</evidence>
<gene>
    <name evidence="1" type="ORF">GCM10007173_13370</name>
</gene>
<proteinExistence type="predicted"/>
<dbReference type="RefSeq" id="WP_229677038.1">
    <property type="nucleotide sequence ID" value="NZ_BMKX01000002.1"/>
</dbReference>
<evidence type="ECO:0000313" key="1">
    <source>
        <dbReference type="EMBL" id="GGJ55848.1"/>
    </source>
</evidence>
<accession>A0ABQ2DID8</accession>
<organism evidence="1 2">
    <name type="scientific">Glutamicibacter ardleyensis</name>
    <dbReference type="NCBI Taxonomy" id="225894"/>
    <lineage>
        <taxon>Bacteria</taxon>
        <taxon>Bacillati</taxon>
        <taxon>Actinomycetota</taxon>
        <taxon>Actinomycetes</taxon>
        <taxon>Micrococcales</taxon>
        <taxon>Micrococcaceae</taxon>
        <taxon>Glutamicibacter</taxon>
    </lineage>
</organism>
<dbReference type="Proteomes" id="UP000606115">
    <property type="component" value="Unassembled WGS sequence"/>
</dbReference>